<dbReference type="InterPro" id="IPR016181">
    <property type="entry name" value="Acyl_CoA_acyltransferase"/>
</dbReference>
<dbReference type="PANTHER" id="PTHR43626">
    <property type="entry name" value="ACYL-COA N-ACYLTRANSFERASE"/>
    <property type="match status" value="1"/>
</dbReference>
<dbReference type="RefSeq" id="WP_042581556.1">
    <property type="nucleotide sequence ID" value="NZ_JXQQ01000072.1"/>
</dbReference>
<dbReference type="GO" id="GO:0008080">
    <property type="term" value="F:N-acetyltransferase activity"/>
    <property type="evidence" value="ECO:0007669"/>
    <property type="project" value="InterPro"/>
</dbReference>
<dbReference type="PANTHER" id="PTHR43626:SF4">
    <property type="entry name" value="GCN5-RELATED N-ACETYLTRANSFERASE 2, CHLOROPLASTIC"/>
    <property type="match status" value="1"/>
</dbReference>
<feature type="domain" description="N-acetyltransferase" evidence="3">
    <location>
        <begin position="7"/>
        <end position="142"/>
    </location>
</feature>
<dbReference type="EMBL" id="JXQQ01000072">
    <property type="protein sequence ID" value="KIQ24799.1"/>
    <property type="molecule type" value="Genomic_DNA"/>
</dbReference>
<dbReference type="SUPFAM" id="SSF55729">
    <property type="entry name" value="Acyl-CoA N-acyltransferases (Nat)"/>
    <property type="match status" value="1"/>
</dbReference>
<protein>
    <submittedName>
        <fullName evidence="4">GNAT family acetyltransferase</fullName>
    </submittedName>
</protein>
<dbReference type="InterPro" id="IPR000182">
    <property type="entry name" value="GNAT_dom"/>
</dbReference>
<dbReference type="Gene3D" id="3.40.630.30">
    <property type="match status" value="1"/>
</dbReference>
<evidence type="ECO:0000313" key="4">
    <source>
        <dbReference type="EMBL" id="KIQ24799.1"/>
    </source>
</evidence>
<keyword evidence="2" id="KW-0012">Acyltransferase</keyword>
<keyword evidence="1 4" id="KW-0808">Transferase</keyword>
<dbReference type="CDD" id="cd04301">
    <property type="entry name" value="NAT_SF"/>
    <property type="match status" value="1"/>
</dbReference>
<evidence type="ECO:0000259" key="3">
    <source>
        <dbReference type="PROSITE" id="PS51186"/>
    </source>
</evidence>
<dbReference type="OrthoDB" id="9775804at2"/>
<evidence type="ECO:0000313" key="5">
    <source>
        <dbReference type="Proteomes" id="UP000032067"/>
    </source>
</evidence>
<dbReference type="Proteomes" id="UP000032067">
    <property type="component" value="Unassembled WGS sequence"/>
</dbReference>
<proteinExistence type="predicted"/>
<comment type="caution">
    <text evidence="4">The sequence shown here is derived from an EMBL/GenBank/DDBJ whole genome shotgun (WGS) entry which is preliminary data.</text>
</comment>
<organism evidence="4 5">
    <name type="scientific">Variovorax paradoxus</name>
    <dbReference type="NCBI Taxonomy" id="34073"/>
    <lineage>
        <taxon>Bacteria</taxon>
        <taxon>Pseudomonadati</taxon>
        <taxon>Pseudomonadota</taxon>
        <taxon>Betaproteobacteria</taxon>
        <taxon>Burkholderiales</taxon>
        <taxon>Comamonadaceae</taxon>
        <taxon>Variovorax</taxon>
    </lineage>
</organism>
<dbReference type="GO" id="GO:0005737">
    <property type="term" value="C:cytoplasm"/>
    <property type="evidence" value="ECO:0007669"/>
    <property type="project" value="TreeGrafter"/>
</dbReference>
<dbReference type="AlphaFoldDB" id="A0A0D0M237"/>
<evidence type="ECO:0000256" key="1">
    <source>
        <dbReference type="ARBA" id="ARBA00022679"/>
    </source>
</evidence>
<dbReference type="Pfam" id="PF00583">
    <property type="entry name" value="Acetyltransf_1"/>
    <property type="match status" value="1"/>
</dbReference>
<reference evidence="4 5" key="1">
    <citation type="submission" date="2014-12" db="EMBL/GenBank/DDBJ databases">
        <title>16Stimator: statistical estimation of ribosomal gene copy numbers from draft genome assemblies.</title>
        <authorList>
            <person name="Perisin M.A."/>
            <person name="Vetter M."/>
            <person name="Gilbert J.A."/>
            <person name="Bergelson J."/>
        </authorList>
    </citation>
    <scope>NUCLEOTIDE SEQUENCE [LARGE SCALE GENOMIC DNA]</scope>
    <source>
        <strain evidence="4 5">MEDvA23</strain>
    </source>
</reference>
<sequence>MPLDWRHTLEALDWNELSHLYEVAPLGHKKPADLQVVFSNSMFKCLVYEGDRLIGAGRAVADGRDCAYICDVAVHPDHQGTGLGKAIVAKLVEFSRGHRKIILYAVAGKEPFYKKLGFKRMRTAMAIFGNEQQARERGLIDDT</sequence>
<dbReference type="InterPro" id="IPR045039">
    <property type="entry name" value="NSI-like"/>
</dbReference>
<name>A0A0D0M237_VARPD</name>
<dbReference type="PROSITE" id="PS51186">
    <property type="entry name" value="GNAT"/>
    <property type="match status" value="1"/>
</dbReference>
<evidence type="ECO:0000256" key="2">
    <source>
        <dbReference type="ARBA" id="ARBA00023315"/>
    </source>
</evidence>
<gene>
    <name evidence="4" type="ORF">RT97_25025</name>
</gene>
<accession>A0A0D0M237</accession>